<dbReference type="OrthoDB" id="2004788at2"/>
<keyword evidence="2 6" id="KW-0812">Transmembrane</keyword>
<gene>
    <name evidence="8" type="ORF">EII10_02295</name>
</gene>
<evidence type="ECO:0000256" key="3">
    <source>
        <dbReference type="ARBA" id="ARBA00022989"/>
    </source>
</evidence>
<accession>A0A3P1V9N9</accession>
<keyword evidence="9" id="KW-1185">Reference proteome</keyword>
<organism evidence="8 9">
    <name type="scientific">Actinomyces bowdenii</name>
    <dbReference type="NCBI Taxonomy" id="131109"/>
    <lineage>
        <taxon>Bacteria</taxon>
        <taxon>Bacillati</taxon>
        <taxon>Actinomycetota</taxon>
        <taxon>Actinomycetes</taxon>
        <taxon>Actinomycetales</taxon>
        <taxon>Actinomycetaceae</taxon>
        <taxon>Actinomyces</taxon>
    </lineage>
</organism>
<reference evidence="8 9" key="1">
    <citation type="submission" date="2018-11" db="EMBL/GenBank/DDBJ databases">
        <title>Genomes From Bacteria Associated with the Canine Oral Cavity: a Test Case for Automated Genome-Based Taxonomic Assignment.</title>
        <authorList>
            <person name="Coil D.A."/>
            <person name="Jospin G."/>
            <person name="Darling A.E."/>
            <person name="Wallis C."/>
            <person name="Davis I.J."/>
            <person name="Harris S."/>
            <person name="Eisen J.A."/>
            <person name="Holcombe L.J."/>
            <person name="O'Flynn C."/>
        </authorList>
    </citation>
    <scope>NUCLEOTIDE SEQUENCE [LARGE SCALE GENOMIC DNA]</scope>
    <source>
        <strain evidence="8 9">OH5050</strain>
    </source>
</reference>
<dbReference type="Pfam" id="PF05154">
    <property type="entry name" value="TM2"/>
    <property type="match status" value="1"/>
</dbReference>
<evidence type="ECO:0000256" key="6">
    <source>
        <dbReference type="SAM" id="Phobius"/>
    </source>
</evidence>
<feature type="region of interest" description="Disordered" evidence="5">
    <location>
        <begin position="1"/>
        <end position="38"/>
    </location>
</feature>
<evidence type="ECO:0000256" key="1">
    <source>
        <dbReference type="ARBA" id="ARBA00004141"/>
    </source>
</evidence>
<evidence type="ECO:0000256" key="4">
    <source>
        <dbReference type="ARBA" id="ARBA00023136"/>
    </source>
</evidence>
<dbReference type="EMBL" id="RQZC01000001">
    <property type="protein sequence ID" value="RRD30934.1"/>
    <property type="molecule type" value="Genomic_DNA"/>
</dbReference>
<dbReference type="RefSeq" id="WP_124932846.1">
    <property type="nucleotide sequence ID" value="NZ_RQZC01000001.1"/>
</dbReference>
<dbReference type="AlphaFoldDB" id="A0A3P1V9N9"/>
<feature type="compositionally biased region" description="Low complexity" evidence="5">
    <location>
        <begin position="1"/>
        <end position="15"/>
    </location>
</feature>
<name>A0A3P1V9N9_9ACTO</name>
<comment type="subcellular location">
    <subcellularLocation>
        <location evidence="1">Membrane</location>
        <topology evidence="1">Multi-pass membrane protein</topology>
    </subcellularLocation>
</comment>
<feature type="region of interest" description="Disordered" evidence="5">
    <location>
        <begin position="83"/>
        <end position="106"/>
    </location>
</feature>
<evidence type="ECO:0000313" key="9">
    <source>
        <dbReference type="Proteomes" id="UP000271272"/>
    </source>
</evidence>
<dbReference type="GO" id="GO:0016020">
    <property type="term" value="C:membrane"/>
    <property type="evidence" value="ECO:0007669"/>
    <property type="project" value="UniProtKB-SubCell"/>
</dbReference>
<keyword evidence="4 6" id="KW-0472">Membrane</keyword>
<evidence type="ECO:0000256" key="5">
    <source>
        <dbReference type="SAM" id="MobiDB-lite"/>
    </source>
</evidence>
<dbReference type="InterPro" id="IPR007829">
    <property type="entry name" value="TM2"/>
</dbReference>
<evidence type="ECO:0000313" key="8">
    <source>
        <dbReference type="EMBL" id="RRD30934.1"/>
    </source>
</evidence>
<proteinExistence type="predicted"/>
<comment type="caution">
    <text evidence="8">The sequence shown here is derived from an EMBL/GenBank/DDBJ whole genome shotgun (WGS) entry which is preliminary data.</text>
</comment>
<feature type="transmembrane region" description="Helical" evidence="6">
    <location>
        <begin position="181"/>
        <end position="205"/>
    </location>
</feature>
<evidence type="ECO:0000256" key="2">
    <source>
        <dbReference type="ARBA" id="ARBA00022692"/>
    </source>
</evidence>
<evidence type="ECO:0000259" key="7">
    <source>
        <dbReference type="Pfam" id="PF05154"/>
    </source>
</evidence>
<dbReference type="Proteomes" id="UP000271272">
    <property type="component" value="Unassembled WGS sequence"/>
</dbReference>
<sequence>MSDPSSSDPHHVSSPQGDFPTDVFPVPQATSAYPGQGVGGVLQGQARAAAPGRPEYAPSTALAPFEPAAVHEPRVEAQGDPYGAAHSGGAGLPPQGAAHAGAYGPPQTDYAPAHGGPYAGAHGPVPGAPYAAPYAGAAPYAAAVPYIPYAQPKSKVIVLLLALFLGTLGIHNFYLGHTGKGVAQLLISLLSLGSLAALVWIWAVIEGICACSAQSGSHPWGVDAYGTPVV</sequence>
<feature type="transmembrane region" description="Helical" evidence="6">
    <location>
        <begin position="156"/>
        <end position="175"/>
    </location>
</feature>
<protein>
    <submittedName>
        <fullName evidence="8">NINE protein</fullName>
    </submittedName>
</protein>
<feature type="domain" description="TM2" evidence="7">
    <location>
        <begin position="151"/>
        <end position="205"/>
    </location>
</feature>
<keyword evidence="3 6" id="KW-1133">Transmembrane helix</keyword>